<dbReference type="AlphaFoldDB" id="A0A9P0Z8C8"/>
<evidence type="ECO:0000313" key="2">
    <source>
        <dbReference type="EMBL" id="CAH9093425.1"/>
    </source>
</evidence>
<protein>
    <submittedName>
        <fullName evidence="2">Uncharacterized protein</fullName>
    </submittedName>
</protein>
<feature type="region of interest" description="Disordered" evidence="1">
    <location>
        <begin position="107"/>
        <end position="135"/>
    </location>
</feature>
<evidence type="ECO:0000256" key="1">
    <source>
        <dbReference type="SAM" id="MobiDB-lite"/>
    </source>
</evidence>
<feature type="region of interest" description="Disordered" evidence="1">
    <location>
        <begin position="181"/>
        <end position="200"/>
    </location>
</feature>
<accession>A0A9P0Z8C8</accession>
<name>A0A9P0Z8C8_CUSEU</name>
<feature type="compositionally biased region" description="Polar residues" evidence="1">
    <location>
        <begin position="16"/>
        <end position="37"/>
    </location>
</feature>
<evidence type="ECO:0000313" key="3">
    <source>
        <dbReference type="Proteomes" id="UP001152484"/>
    </source>
</evidence>
<keyword evidence="3" id="KW-1185">Reference proteome</keyword>
<dbReference type="Proteomes" id="UP001152484">
    <property type="component" value="Unassembled WGS sequence"/>
</dbReference>
<reference evidence="2" key="1">
    <citation type="submission" date="2022-07" db="EMBL/GenBank/DDBJ databases">
        <authorList>
            <person name="Macas J."/>
            <person name="Novak P."/>
            <person name="Neumann P."/>
        </authorList>
    </citation>
    <scope>NUCLEOTIDE SEQUENCE</scope>
</reference>
<dbReference type="EMBL" id="CAMAPE010000030">
    <property type="protein sequence ID" value="CAH9093425.1"/>
    <property type="molecule type" value="Genomic_DNA"/>
</dbReference>
<sequence length="200" mass="21641">MLLSLSMRHQRKLQLPSVSGETLRQAGGTSDCGSTQPDPMKFRRSPLSTVPKSRCSGNTVRPSDAANSEFFDCGSFCGYWHPHLERRTCVMLLSHQQKLRLPPISGETLRQAGGTNDFGSTQPDPTKFRRSPLTTVPKSRCSGNTVCPSDAANSEFFDCGSFSAAVGAHLRIATNTANTAIPTGNKSDEQCRRTNFSGGL</sequence>
<feature type="compositionally biased region" description="Polar residues" evidence="1">
    <location>
        <begin position="113"/>
        <end position="124"/>
    </location>
</feature>
<feature type="region of interest" description="Disordered" evidence="1">
    <location>
        <begin position="14"/>
        <end position="61"/>
    </location>
</feature>
<organism evidence="2 3">
    <name type="scientific">Cuscuta europaea</name>
    <name type="common">European dodder</name>
    <dbReference type="NCBI Taxonomy" id="41803"/>
    <lineage>
        <taxon>Eukaryota</taxon>
        <taxon>Viridiplantae</taxon>
        <taxon>Streptophyta</taxon>
        <taxon>Embryophyta</taxon>
        <taxon>Tracheophyta</taxon>
        <taxon>Spermatophyta</taxon>
        <taxon>Magnoliopsida</taxon>
        <taxon>eudicotyledons</taxon>
        <taxon>Gunneridae</taxon>
        <taxon>Pentapetalae</taxon>
        <taxon>asterids</taxon>
        <taxon>lamiids</taxon>
        <taxon>Solanales</taxon>
        <taxon>Convolvulaceae</taxon>
        <taxon>Cuscuteae</taxon>
        <taxon>Cuscuta</taxon>
        <taxon>Cuscuta subgen. Cuscuta</taxon>
    </lineage>
</organism>
<proteinExistence type="predicted"/>
<gene>
    <name evidence="2" type="ORF">CEURO_LOCUS12361</name>
</gene>
<feature type="compositionally biased region" description="Polar residues" evidence="1">
    <location>
        <begin position="46"/>
        <end position="61"/>
    </location>
</feature>
<comment type="caution">
    <text evidence="2">The sequence shown here is derived from an EMBL/GenBank/DDBJ whole genome shotgun (WGS) entry which is preliminary data.</text>
</comment>